<dbReference type="AlphaFoldDB" id="A0A8T0EET9"/>
<reference evidence="2" key="1">
    <citation type="journal article" date="2020" name="bioRxiv">
        <title>Chromosome-level reference genome of the European wasp spider Argiope bruennichi: a resource for studies on range expansion and evolutionary adaptation.</title>
        <authorList>
            <person name="Sheffer M.M."/>
            <person name="Hoppe A."/>
            <person name="Krehenwinkel H."/>
            <person name="Uhl G."/>
            <person name="Kuss A.W."/>
            <person name="Jensen L."/>
            <person name="Jensen C."/>
            <person name="Gillespie R.G."/>
            <person name="Hoff K.J."/>
            <person name="Prost S."/>
        </authorList>
    </citation>
    <scope>NUCLEOTIDE SEQUENCE</scope>
</reference>
<name>A0A8T0EET9_ARGBR</name>
<feature type="compositionally biased region" description="Basic and acidic residues" evidence="1">
    <location>
        <begin position="1"/>
        <end position="20"/>
    </location>
</feature>
<feature type="compositionally biased region" description="Low complexity" evidence="1">
    <location>
        <begin position="30"/>
        <end position="41"/>
    </location>
</feature>
<reference evidence="2" key="2">
    <citation type="submission" date="2020-06" db="EMBL/GenBank/DDBJ databases">
        <authorList>
            <person name="Sheffer M."/>
        </authorList>
    </citation>
    <scope>NUCLEOTIDE SEQUENCE</scope>
</reference>
<accession>A0A8T0EET9</accession>
<evidence type="ECO:0000313" key="3">
    <source>
        <dbReference type="Proteomes" id="UP000807504"/>
    </source>
</evidence>
<evidence type="ECO:0000313" key="2">
    <source>
        <dbReference type="EMBL" id="KAF8770224.1"/>
    </source>
</evidence>
<dbReference type="EMBL" id="JABXBU010002228">
    <property type="protein sequence ID" value="KAF8770224.1"/>
    <property type="molecule type" value="Genomic_DNA"/>
</dbReference>
<proteinExistence type="predicted"/>
<keyword evidence="3" id="KW-1185">Reference proteome</keyword>
<organism evidence="2 3">
    <name type="scientific">Argiope bruennichi</name>
    <name type="common">Wasp spider</name>
    <name type="synonym">Aranea bruennichi</name>
    <dbReference type="NCBI Taxonomy" id="94029"/>
    <lineage>
        <taxon>Eukaryota</taxon>
        <taxon>Metazoa</taxon>
        <taxon>Ecdysozoa</taxon>
        <taxon>Arthropoda</taxon>
        <taxon>Chelicerata</taxon>
        <taxon>Arachnida</taxon>
        <taxon>Araneae</taxon>
        <taxon>Araneomorphae</taxon>
        <taxon>Entelegynae</taxon>
        <taxon>Araneoidea</taxon>
        <taxon>Araneidae</taxon>
        <taxon>Argiope</taxon>
    </lineage>
</organism>
<feature type="region of interest" description="Disordered" evidence="1">
    <location>
        <begin position="1"/>
        <end position="43"/>
    </location>
</feature>
<dbReference type="Proteomes" id="UP000807504">
    <property type="component" value="Unassembled WGS sequence"/>
</dbReference>
<comment type="caution">
    <text evidence="2">The sequence shown here is derived from an EMBL/GenBank/DDBJ whole genome shotgun (WGS) entry which is preliminary data.</text>
</comment>
<evidence type="ECO:0000256" key="1">
    <source>
        <dbReference type="SAM" id="MobiDB-lite"/>
    </source>
</evidence>
<protein>
    <submittedName>
        <fullName evidence="2">Uncharacterized protein</fullName>
    </submittedName>
</protein>
<sequence>MVEIALTDRRDNPKVPEKYSAKYRISSKHSSMSSEDAPSPSTYRDHLLSRSLFRELFRHNLVGPDGRMKDNPDNMKKYLSFLEKMAAERRTALYEKRILKRDLKVLDDWLEEISTPFAKVVQIRPYKPCLTWKEFQRNHHARVKKRRLDADDENSMKAKFCETYLFYPEVTLNFR</sequence>
<gene>
    <name evidence="2" type="ORF">HNY73_017781</name>
</gene>